<proteinExistence type="predicted"/>
<evidence type="ECO:0000256" key="4">
    <source>
        <dbReference type="ARBA" id="ARBA00023136"/>
    </source>
</evidence>
<evidence type="ECO:0000256" key="1">
    <source>
        <dbReference type="ARBA" id="ARBA00004127"/>
    </source>
</evidence>
<dbReference type="EMBL" id="FOKG01000013">
    <property type="protein sequence ID" value="SFB48000.1"/>
    <property type="molecule type" value="Genomic_DNA"/>
</dbReference>
<keyword evidence="2" id="KW-0812">Transmembrane</keyword>
<dbReference type="AlphaFoldDB" id="A0A1I1BHM3"/>
<evidence type="ECO:0000256" key="2">
    <source>
        <dbReference type="ARBA" id="ARBA00022692"/>
    </source>
</evidence>
<comment type="subcellular location">
    <subcellularLocation>
        <location evidence="1">Endomembrane system</location>
        <topology evidence="1">Multi-pass membrane protein</topology>
    </subcellularLocation>
</comment>
<evidence type="ECO:0000313" key="6">
    <source>
        <dbReference type="EMBL" id="SFB48000.1"/>
    </source>
</evidence>
<sequence>MSISAFLEKRFTSSDAQSSSEQDKALTMVEQLTGLGAAVSSLEYLASSRDFDRGELLSWDTARTRYRWMTGKSEKALATVFDKPGIQALFGMRVLAAATLINPNATAQSKTVAATYLAGTNFAVHARSPYGSDGSETVLTISLTTLALSRMFGSDPQARRACLWFIAAQSCLSYGIAGAAKLISPVWRDGTAVRDIFRTRMFGHRLAFSVLRDRPKLARVLGQVTIAGEMLFPLVLVSPRPVARALLGVGAGFHVSNAVFMGLNRFVWAFLGTYPAIVYCSRSLGPGKDR</sequence>
<dbReference type="RefSeq" id="WP_091675006.1">
    <property type="nucleotide sequence ID" value="NZ_FOKG01000013.1"/>
</dbReference>
<dbReference type="GO" id="GO:0012505">
    <property type="term" value="C:endomembrane system"/>
    <property type="evidence" value="ECO:0007669"/>
    <property type="project" value="UniProtKB-SubCell"/>
</dbReference>
<dbReference type="SMART" id="SM00752">
    <property type="entry name" value="HTTM"/>
    <property type="match status" value="1"/>
</dbReference>
<reference evidence="7" key="1">
    <citation type="submission" date="2016-10" db="EMBL/GenBank/DDBJ databases">
        <authorList>
            <person name="Varghese N."/>
            <person name="Submissions S."/>
        </authorList>
    </citation>
    <scope>NUCLEOTIDE SEQUENCE [LARGE SCALE GENOMIC DNA]</scope>
    <source>
        <strain evidence="7">CGMCC 4.3568</strain>
    </source>
</reference>
<dbReference type="InterPro" id="IPR011020">
    <property type="entry name" value="HTTM-like"/>
</dbReference>
<keyword evidence="7" id="KW-1185">Reference proteome</keyword>
<dbReference type="OrthoDB" id="5422338at2"/>
<name>A0A1I1BHM3_9PSEU</name>
<protein>
    <recommendedName>
        <fullName evidence="5">HTTM-like domain-containing protein</fullName>
    </recommendedName>
</protein>
<organism evidence="6 7">
    <name type="scientific">Amycolatopsis marina</name>
    <dbReference type="NCBI Taxonomy" id="490629"/>
    <lineage>
        <taxon>Bacteria</taxon>
        <taxon>Bacillati</taxon>
        <taxon>Actinomycetota</taxon>
        <taxon>Actinomycetes</taxon>
        <taxon>Pseudonocardiales</taxon>
        <taxon>Pseudonocardiaceae</taxon>
        <taxon>Amycolatopsis</taxon>
    </lineage>
</organism>
<evidence type="ECO:0000256" key="3">
    <source>
        <dbReference type="ARBA" id="ARBA00022989"/>
    </source>
</evidence>
<evidence type="ECO:0000313" key="7">
    <source>
        <dbReference type="Proteomes" id="UP000243799"/>
    </source>
</evidence>
<keyword evidence="3" id="KW-1133">Transmembrane helix</keyword>
<dbReference type="Proteomes" id="UP000243799">
    <property type="component" value="Unassembled WGS sequence"/>
</dbReference>
<evidence type="ECO:0000259" key="5">
    <source>
        <dbReference type="SMART" id="SM00752"/>
    </source>
</evidence>
<dbReference type="STRING" id="490629.SAMN05216266_11382"/>
<keyword evidence="4" id="KW-0472">Membrane</keyword>
<accession>A0A1I1BHM3</accession>
<feature type="domain" description="HTTM-like" evidence="5">
    <location>
        <begin position="18"/>
        <end position="282"/>
    </location>
</feature>
<gene>
    <name evidence="6" type="ORF">SAMN05216266_11382</name>
</gene>